<dbReference type="PANTHER" id="PTHR40469:SF2">
    <property type="entry name" value="GALACTOSE-BINDING DOMAIN-LIKE SUPERFAMILY PROTEIN"/>
    <property type="match status" value="1"/>
</dbReference>
<evidence type="ECO:0000256" key="1">
    <source>
        <dbReference type="SAM" id="SignalP"/>
    </source>
</evidence>
<feature type="signal peptide" evidence="1">
    <location>
        <begin position="1"/>
        <end position="21"/>
    </location>
</feature>
<protein>
    <submittedName>
        <fullName evidence="3">ThuA domain-containing protein</fullName>
    </submittedName>
</protein>
<reference evidence="3 4" key="1">
    <citation type="submission" date="2019-04" db="EMBL/GenBank/DDBJ databases">
        <title>Sphingobacterium olei sp. nov., isolated from oil-contaminated soil.</title>
        <authorList>
            <person name="Liu B."/>
        </authorList>
    </citation>
    <scope>NUCLEOTIDE SEQUENCE [LARGE SCALE GENOMIC DNA]</scope>
    <source>
        <strain evidence="3 4">Y3L14</strain>
    </source>
</reference>
<organism evidence="3 4">
    <name type="scientific">Sphingobacterium alkalisoli</name>
    <dbReference type="NCBI Taxonomy" id="1874115"/>
    <lineage>
        <taxon>Bacteria</taxon>
        <taxon>Pseudomonadati</taxon>
        <taxon>Bacteroidota</taxon>
        <taxon>Sphingobacteriia</taxon>
        <taxon>Sphingobacteriales</taxon>
        <taxon>Sphingobacteriaceae</taxon>
        <taxon>Sphingobacterium</taxon>
    </lineage>
</organism>
<evidence type="ECO:0000313" key="3">
    <source>
        <dbReference type="EMBL" id="TJY65621.1"/>
    </source>
</evidence>
<dbReference type="AlphaFoldDB" id="A0A4U0H1Y5"/>
<keyword evidence="4" id="KW-1185">Reference proteome</keyword>
<dbReference type="InterPro" id="IPR029010">
    <property type="entry name" value="ThuA-like"/>
</dbReference>
<proteinExistence type="predicted"/>
<dbReference type="InterPro" id="IPR029062">
    <property type="entry name" value="Class_I_gatase-like"/>
</dbReference>
<dbReference type="RefSeq" id="WP_136820750.1">
    <property type="nucleotide sequence ID" value="NZ_BMJX01000003.1"/>
</dbReference>
<dbReference type="EMBL" id="SUKA01000003">
    <property type="protein sequence ID" value="TJY65621.1"/>
    <property type="molecule type" value="Genomic_DNA"/>
</dbReference>
<evidence type="ECO:0000259" key="2">
    <source>
        <dbReference type="Pfam" id="PF06283"/>
    </source>
</evidence>
<dbReference type="OrthoDB" id="9816308at2"/>
<feature type="domain" description="ThuA-like" evidence="2">
    <location>
        <begin position="26"/>
        <end position="236"/>
    </location>
</feature>
<gene>
    <name evidence="3" type="ORF">FAZ19_10835</name>
</gene>
<comment type="caution">
    <text evidence="3">The sequence shown here is derived from an EMBL/GenBank/DDBJ whole genome shotgun (WGS) entry which is preliminary data.</text>
</comment>
<evidence type="ECO:0000313" key="4">
    <source>
        <dbReference type="Proteomes" id="UP000309872"/>
    </source>
</evidence>
<dbReference type="Proteomes" id="UP000309872">
    <property type="component" value="Unassembled WGS sequence"/>
</dbReference>
<feature type="chain" id="PRO_5020235325" evidence="1">
    <location>
        <begin position="22"/>
        <end position="241"/>
    </location>
</feature>
<sequence>MRRISIFCMLLSGLFLSEAFAQMDKNVLIFSKTTGFRHKSIEKGVQTVAKLLNDQRIGTFHTEDESVFNTENLAKYDAVLFLSTTGDIFNKQQKEDIQNFIRSGKGFVGIHAASDTEYSWSWYGGLVGGYFSSHPAVQEAKIDVLDRDHLSTQHLQKVWFHKDEWYDFKDMKDGLHILMALDETSYKGGKMGKFHPIAWFQEYDGGRSFYTGLGHTEESFDSELFQRHILGGVRYVLGLKQ</sequence>
<dbReference type="Gene3D" id="3.40.50.880">
    <property type="match status" value="1"/>
</dbReference>
<dbReference type="PANTHER" id="PTHR40469">
    <property type="entry name" value="SECRETED GLYCOSYL HYDROLASE"/>
    <property type="match status" value="1"/>
</dbReference>
<dbReference type="SUPFAM" id="SSF52317">
    <property type="entry name" value="Class I glutamine amidotransferase-like"/>
    <property type="match status" value="1"/>
</dbReference>
<name>A0A4U0H1Y5_9SPHI</name>
<keyword evidence="1" id="KW-0732">Signal</keyword>
<dbReference type="Pfam" id="PF06283">
    <property type="entry name" value="ThuA"/>
    <property type="match status" value="1"/>
</dbReference>
<accession>A0A4U0H1Y5</accession>